<evidence type="ECO:0000313" key="2">
    <source>
        <dbReference type="EMBL" id="JAP47419.1"/>
    </source>
</evidence>
<evidence type="ECO:0000256" key="1">
    <source>
        <dbReference type="SAM" id="MobiDB-lite"/>
    </source>
</evidence>
<organism evidence="2">
    <name type="scientific">Schistocephalus solidus</name>
    <name type="common">Tapeworm</name>
    <dbReference type="NCBI Taxonomy" id="70667"/>
    <lineage>
        <taxon>Eukaryota</taxon>
        <taxon>Metazoa</taxon>
        <taxon>Spiralia</taxon>
        <taxon>Lophotrochozoa</taxon>
        <taxon>Platyhelminthes</taxon>
        <taxon>Cestoda</taxon>
        <taxon>Eucestoda</taxon>
        <taxon>Diphyllobothriidea</taxon>
        <taxon>Diphyllobothriidae</taxon>
        <taxon>Schistocephalus</taxon>
    </lineage>
</organism>
<dbReference type="AlphaFoldDB" id="A0A0X3P6C4"/>
<reference evidence="2" key="1">
    <citation type="submission" date="2016-01" db="EMBL/GenBank/DDBJ databases">
        <title>Reference transcriptome for the parasite Schistocephalus solidus: insights into the molecular evolution of parasitism.</title>
        <authorList>
            <person name="Hebert F.O."/>
            <person name="Grambauer S."/>
            <person name="Barber I."/>
            <person name="Landry C.R."/>
            <person name="Aubin-Horth N."/>
        </authorList>
    </citation>
    <scope>NUCLEOTIDE SEQUENCE</scope>
</reference>
<sequence>MSFSVRTHSNKSWRLIHSSTLSGESAAEGIPCFKKSTRPLNRDVSRRCATRSGLALARSESSVSTWSSRIRKEVSPAPELRAVWGSFSRSPSPDKRIHLTGLRPPRCRLYVISGGFDFAQLLPQMIPNKSHVTGVDPVVVDRNTVSLWGERGRLEVEIRKKVVFAGEESFNIPSLGPHDTNRRVQRQPDQEIDQNSNI</sequence>
<proteinExistence type="predicted"/>
<dbReference type="EMBL" id="GEEE01017065">
    <property type="protein sequence ID" value="JAP46160.1"/>
    <property type="molecule type" value="Transcribed_RNA"/>
</dbReference>
<name>A0A0X3P6C4_SCHSO</name>
<gene>
    <name evidence="2" type="ORF">TR119924</name>
</gene>
<protein>
    <submittedName>
        <fullName evidence="2">Uncharacterized protein</fullName>
    </submittedName>
</protein>
<feature type="compositionally biased region" description="Basic and acidic residues" evidence="1">
    <location>
        <begin position="179"/>
        <end position="189"/>
    </location>
</feature>
<accession>A0A0X3P6C4</accession>
<dbReference type="EMBL" id="GEEE01015806">
    <property type="protein sequence ID" value="JAP47419.1"/>
    <property type="molecule type" value="Transcribed_RNA"/>
</dbReference>
<feature type="region of interest" description="Disordered" evidence="1">
    <location>
        <begin position="173"/>
        <end position="198"/>
    </location>
</feature>